<name>A0A177CAE3_9PLEO</name>
<dbReference type="STRING" id="1460663.A0A177CAE3"/>
<dbReference type="GeneID" id="28764467"/>
<dbReference type="RefSeq" id="XP_018034055.1">
    <property type="nucleotide sequence ID" value="XM_018180981.1"/>
</dbReference>
<proteinExistence type="predicted"/>
<dbReference type="Proteomes" id="UP000077069">
    <property type="component" value="Unassembled WGS sequence"/>
</dbReference>
<sequence length="387" mass="42175">MDLGLDAFALNINSLQSWATETVERLFKNADDLGFKLFFSFDFGPNNFGDPSEVVDYLKPFLSRPSYYAHNGKQLVTTFGGEQFDDGKISQFKSNVGGNVLFIPGLYNGAASADIFSKNPSYDGVFGWNSWPSSFAGNVETTAETTDDAVWAQAVSNSPGKLRIAGLSPINFKHYAGQNWYRRGEQNLEVRMAALLKDQPDMIEIQTWNDAPESHYIGNIWDEPNTGNTEAQGWYKGFDHTGYQQVIKAFAKAWHTCDSVENMVPTNGKSVQGAFWHHVLTVGGDCSADPKGKPDPLPAEDSVSGVVLVAKGSAGLVAVVNNGDKELGKLTLKEGYNSFKFDNLGAGKVQLEVWDGSTMVGGGYSNQTVQTSSDICNYNFQVVGFPG</sequence>
<dbReference type="InParanoid" id="A0A177CAE3"/>
<gene>
    <name evidence="1" type="ORF">CC84DRAFT_1188309</name>
</gene>
<dbReference type="GO" id="GO:0051118">
    <property type="term" value="F:glucan endo-1,3-alpha-glucosidase activity"/>
    <property type="evidence" value="ECO:0007669"/>
    <property type="project" value="InterPro"/>
</dbReference>
<organism evidence="1 2">
    <name type="scientific">Paraphaeosphaeria sporulosa</name>
    <dbReference type="NCBI Taxonomy" id="1460663"/>
    <lineage>
        <taxon>Eukaryota</taxon>
        <taxon>Fungi</taxon>
        <taxon>Dikarya</taxon>
        <taxon>Ascomycota</taxon>
        <taxon>Pezizomycotina</taxon>
        <taxon>Dothideomycetes</taxon>
        <taxon>Pleosporomycetidae</taxon>
        <taxon>Pleosporales</taxon>
        <taxon>Massarineae</taxon>
        <taxon>Didymosphaeriaceae</taxon>
        <taxon>Paraphaeosphaeria</taxon>
    </lineage>
</organism>
<dbReference type="InterPro" id="IPR005197">
    <property type="entry name" value="Glyco_hydro_71"/>
</dbReference>
<dbReference type="OrthoDB" id="3257981at2759"/>
<evidence type="ECO:0000313" key="2">
    <source>
        <dbReference type="Proteomes" id="UP000077069"/>
    </source>
</evidence>
<evidence type="ECO:0008006" key="3">
    <source>
        <dbReference type="Google" id="ProtNLM"/>
    </source>
</evidence>
<dbReference type="Gene3D" id="3.20.20.80">
    <property type="entry name" value="Glycosidases"/>
    <property type="match status" value="1"/>
</dbReference>
<dbReference type="EMBL" id="KV441554">
    <property type="protein sequence ID" value="OAG03690.1"/>
    <property type="molecule type" value="Genomic_DNA"/>
</dbReference>
<accession>A0A177CAE3</accession>
<dbReference type="CDD" id="cd11577">
    <property type="entry name" value="GH71"/>
    <property type="match status" value="1"/>
</dbReference>
<dbReference type="Pfam" id="PF03659">
    <property type="entry name" value="Glyco_hydro_71"/>
    <property type="match status" value="1"/>
</dbReference>
<dbReference type="AlphaFoldDB" id="A0A177CAE3"/>
<evidence type="ECO:0000313" key="1">
    <source>
        <dbReference type="EMBL" id="OAG03690.1"/>
    </source>
</evidence>
<reference evidence="1 2" key="1">
    <citation type="submission" date="2016-05" db="EMBL/GenBank/DDBJ databases">
        <title>Comparative analysis of secretome profiles of manganese(II)-oxidizing ascomycete fungi.</title>
        <authorList>
            <consortium name="DOE Joint Genome Institute"/>
            <person name="Zeiner C.A."/>
            <person name="Purvine S.O."/>
            <person name="Zink E.M."/>
            <person name="Wu S."/>
            <person name="Pasa-Tolic L."/>
            <person name="Chaput D.L."/>
            <person name="Haridas S."/>
            <person name="Grigoriev I.V."/>
            <person name="Santelli C.M."/>
            <person name="Hansel C.M."/>
        </authorList>
    </citation>
    <scope>NUCLEOTIDE SEQUENCE [LARGE SCALE GENOMIC DNA]</scope>
    <source>
        <strain evidence="1 2">AP3s5-JAC2a</strain>
    </source>
</reference>
<protein>
    <recommendedName>
        <fullName evidence="3">Glycoside hydrolase</fullName>
    </recommendedName>
</protein>
<keyword evidence="2" id="KW-1185">Reference proteome</keyword>